<accession>A0A1D8NC61</accession>
<evidence type="ECO:0000313" key="1">
    <source>
        <dbReference type="EMBL" id="AOW03220.1"/>
    </source>
</evidence>
<dbReference type="RefSeq" id="XP_068138621.1">
    <property type="nucleotide sequence ID" value="XM_068282520.1"/>
</dbReference>
<dbReference type="Proteomes" id="UP000182444">
    <property type="component" value="Chromosome 1C"/>
</dbReference>
<protein>
    <submittedName>
        <fullName evidence="1">Uncharacterized protein</fullName>
    </submittedName>
</protein>
<proteinExistence type="predicted"/>
<dbReference type="GeneID" id="94583146"/>
<name>A0A1D8NC61_YARLL</name>
<gene>
    <name evidence="1" type="ORF">YALI1_C30052g</name>
</gene>
<dbReference type="VEuPathDB" id="FungiDB:YALI1_C30052g"/>
<reference evidence="1 2" key="1">
    <citation type="journal article" date="2016" name="PLoS ONE">
        <title>Sequence Assembly of Yarrowia lipolytica Strain W29/CLIB89 Shows Transposable Element Diversity.</title>
        <authorList>
            <person name="Magnan C."/>
            <person name="Yu J."/>
            <person name="Chang I."/>
            <person name="Jahn E."/>
            <person name="Kanomata Y."/>
            <person name="Wu J."/>
            <person name="Zeller M."/>
            <person name="Oakes M."/>
            <person name="Baldi P."/>
            <person name="Sandmeyer S."/>
        </authorList>
    </citation>
    <scope>NUCLEOTIDE SEQUENCE [LARGE SCALE GENOMIC DNA]</scope>
    <source>
        <strain evidence="2">CLIB89(W29)</strain>
    </source>
</reference>
<evidence type="ECO:0000313" key="2">
    <source>
        <dbReference type="Proteomes" id="UP000182444"/>
    </source>
</evidence>
<sequence length="77" mass="8366">MSAWKSSTSSLGNVYYQAVDAQRNCGCLISGFYFQTSSSHGSHSNCGSHSTQRVSFHAGSIHMLHFCSSLDPAETFQ</sequence>
<dbReference type="EMBL" id="CP017555">
    <property type="protein sequence ID" value="AOW03220.1"/>
    <property type="molecule type" value="Genomic_DNA"/>
</dbReference>
<dbReference type="AlphaFoldDB" id="A0A1D8NC61"/>
<organism evidence="1 2">
    <name type="scientific">Yarrowia lipolytica</name>
    <name type="common">Candida lipolytica</name>
    <dbReference type="NCBI Taxonomy" id="4952"/>
    <lineage>
        <taxon>Eukaryota</taxon>
        <taxon>Fungi</taxon>
        <taxon>Dikarya</taxon>
        <taxon>Ascomycota</taxon>
        <taxon>Saccharomycotina</taxon>
        <taxon>Dipodascomycetes</taxon>
        <taxon>Dipodascales</taxon>
        <taxon>Dipodascales incertae sedis</taxon>
        <taxon>Yarrowia</taxon>
    </lineage>
</organism>